<feature type="transmembrane region" description="Helical" evidence="2">
    <location>
        <begin position="51"/>
        <end position="72"/>
    </location>
</feature>
<evidence type="ECO:0000256" key="2">
    <source>
        <dbReference type="SAM" id="Phobius"/>
    </source>
</evidence>
<protein>
    <recommendedName>
        <fullName evidence="5">Septum formation-related domain-containing protein</fullName>
    </recommendedName>
</protein>
<keyword evidence="2" id="KW-1133">Transmembrane helix</keyword>
<accession>A0A7W8YCZ0</accession>
<keyword evidence="4" id="KW-1185">Reference proteome</keyword>
<evidence type="ECO:0000313" key="3">
    <source>
        <dbReference type="EMBL" id="MBB5599288.1"/>
    </source>
</evidence>
<dbReference type="AlphaFoldDB" id="A0A7W8YCZ0"/>
<organism evidence="3 4">
    <name type="scientific">Neomicrococcus lactis</name>
    <dbReference type="NCBI Taxonomy" id="732241"/>
    <lineage>
        <taxon>Bacteria</taxon>
        <taxon>Bacillati</taxon>
        <taxon>Actinomycetota</taxon>
        <taxon>Actinomycetes</taxon>
        <taxon>Micrococcales</taxon>
        <taxon>Micrococcaceae</taxon>
        <taxon>Neomicrococcus</taxon>
    </lineage>
</organism>
<reference evidence="3 4" key="1">
    <citation type="submission" date="2020-08" db="EMBL/GenBank/DDBJ databases">
        <title>Sequencing the genomes of 1000 actinobacteria strains.</title>
        <authorList>
            <person name="Klenk H.-P."/>
        </authorList>
    </citation>
    <scope>NUCLEOTIDE SEQUENCE [LARGE SCALE GENOMIC DNA]</scope>
    <source>
        <strain evidence="3 4">DSM 23694</strain>
    </source>
</reference>
<sequence length="249" mass="26006">MKNDSPDAPEPTENRYNALNNQLFEMANEPHEDSDDSQDEPPQGGWSRKRILALIAAVVAIALLAIGIFNAINRSSATPEDEPTVSRNANPGIDGIIAKDVPVTQLQVGDCIRSFAGPLERATVVTCTTDHNAQLIGNPQLKNQNPGYPGNEAVSADGLEACKAITLNVASLGGVNWRYEYSRPSKETWATGDREIGCFLTSEGTTTKTSLLPAASAAPTSKSGAASSSSPASKPAATPSPSPSSSSKG</sequence>
<proteinExistence type="predicted"/>
<dbReference type="Proteomes" id="UP000523863">
    <property type="component" value="Unassembled WGS sequence"/>
</dbReference>
<evidence type="ECO:0000313" key="4">
    <source>
        <dbReference type="Proteomes" id="UP000523863"/>
    </source>
</evidence>
<feature type="compositionally biased region" description="Polar residues" evidence="1">
    <location>
        <begin position="14"/>
        <end position="23"/>
    </location>
</feature>
<feature type="region of interest" description="Disordered" evidence="1">
    <location>
        <begin position="1"/>
        <end position="45"/>
    </location>
</feature>
<gene>
    <name evidence="3" type="ORF">BKA12_002368</name>
</gene>
<evidence type="ECO:0000256" key="1">
    <source>
        <dbReference type="SAM" id="MobiDB-lite"/>
    </source>
</evidence>
<comment type="caution">
    <text evidence="3">The sequence shown here is derived from an EMBL/GenBank/DDBJ whole genome shotgun (WGS) entry which is preliminary data.</text>
</comment>
<dbReference type="EMBL" id="JACHBL010000001">
    <property type="protein sequence ID" value="MBB5599288.1"/>
    <property type="molecule type" value="Genomic_DNA"/>
</dbReference>
<evidence type="ECO:0008006" key="5">
    <source>
        <dbReference type="Google" id="ProtNLM"/>
    </source>
</evidence>
<name>A0A7W8YCZ0_9MICC</name>
<feature type="region of interest" description="Disordered" evidence="1">
    <location>
        <begin position="210"/>
        <end position="249"/>
    </location>
</feature>
<dbReference type="RefSeq" id="WP_183644167.1">
    <property type="nucleotide sequence ID" value="NZ_JACHBL010000001.1"/>
</dbReference>
<keyword evidence="2" id="KW-0812">Transmembrane</keyword>
<keyword evidence="2" id="KW-0472">Membrane</keyword>